<dbReference type="GO" id="GO:0003677">
    <property type="term" value="F:DNA binding"/>
    <property type="evidence" value="ECO:0007669"/>
    <property type="project" value="InterPro"/>
</dbReference>
<dbReference type="InterPro" id="IPR041657">
    <property type="entry name" value="HTH_17"/>
</dbReference>
<name>A0AA43XNG3_9CLOT</name>
<feature type="domain" description="Helix-turn-helix" evidence="1">
    <location>
        <begin position="3"/>
        <end position="51"/>
    </location>
</feature>
<organism evidence="2 3">
    <name type="scientific">Isachenkonia alkalipeptolytica</name>
    <dbReference type="NCBI Taxonomy" id="2565777"/>
    <lineage>
        <taxon>Bacteria</taxon>
        <taxon>Bacillati</taxon>
        <taxon>Bacillota</taxon>
        <taxon>Clostridia</taxon>
        <taxon>Eubacteriales</taxon>
        <taxon>Clostridiaceae</taxon>
        <taxon>Isachenkonia</taxon>
    </lineage>
</organism>
<evidence type="ECO:0000259" key="1">
    <source>
        <dbReference type="Pfam" id="PF12728"/>
    </source>
</evidence>
<dbReference type="RefSeq" id="WP_160723329.1">
    <property type="nucleotide sequence ID" value="NZ_SUMG01000029.1"/>
</dbReference>
<comment type="caution">
    <text evidence="2">The sequence shown here is derived from an EMBL/GenBank/DDBJ whole genome shotgun (WGS) entry which is preliminary data.</text>
</comment>
<reference evidence="2 3" key="1">
    <citation type="submission" date="2019-04" db="EMBL/GenBank/DDBJ databases">
        <title>Isachenkonia alkalipeptolytica gen. nov. sp. nov. a new anaerobic, alkiliphilic organothrophic bacterium capable to reduce synthesized ferrihydrite isolated from a soda lake.</title>
        <authorList>
            <person name="Toshchakov S.V."/>
            <person name="Zavarzina D.G."/>
            <person name="Zhilina T.N."/>
            <person name="Kostrikina N.A."/>
            <person name="Kublanov I.V."/>
        </authorList>
    </citation>
    <scope>NUCLEOTIDE SEQUENCE [LARGE SCALE GENOMIC DNA]</scope>
    <source>
        <strain evidence="2 3">Z-1701</strain>
    </source>
</reference>
<accession>A0AA43XNG3</accession>
<evidence type="ECO:0000313" key="2">
    <source>
        <dbReference type="EMBL" id="NBG89554.1"/>
    </source>
</evidence>
<sequence>MEVYTPQEVKEKLFIGKNKVYELLKTGKLKHFRVGKQYRIPKSELDRFMEKYPNFSDTTSCSHFIEDSPPITDIDDNTPVKALLKPIKIFLERWRNKS</sequence>
<protein>
    <submittedName>
        <fullName evidence="2">Helix-turn-helix domain-containing protein</fullName>
    </submittedName>
</protein>
<dbReference type="NCBIfam" id="TIGR01764">
    <property type="entry name" value="excise"/>
    <property type="match status" value="1"/>
</dbReference>
<keyword evidence="3" id="KW-1185">Reference proteome</keyword>
<dbReference type="AlphaFoldDB" id="A0AA43XNG3"/>
<dbReference type="EMBL" id="SUMG01000029">
    <property type="protein sequence ID" value="NBG89554.1"/>
    <property type="molecule type" value="Genomic_DNA"/>
</dbReference>
<evidence type="ECO:0000313" key="3">
    <source>
        <dbReference type="Proteomes" id="UP000449710"/>
    </source>
</evidence>
<proteinExistence type="predicted"/>
<gene>
    <name evidence="2" type="ORF">ISALK_13745</name>
</gene>
<dbReference type="InterPro" id="IPR010093">
    <property type="entry name" value="SinI_DNA-bd"/>
</dbReference>
<dbReference type="Pfam" id="PF12728">
    <property type="entry name" value="HTH_17"/>
    <property type="match status" value="1"/>
</dbReference>
<dbReference type="Proteomes" id="UP000449710">
    <property type="component" value="Unassembled WGS sequence"/>
</dbReference>